<proteinExistence type="inferred from homology"/>
<dbReference type="GO" id="GO:0005737">
    <property type="term" value="C:cytoplasm"/>
    <property type="evidence" value="ECO:0007669"/>
    <property type="project" value="InterPro"/>
</dbReference>
<dbReference type="OrthoDB" id="1432093at2759"/>
<comment type="similarity">
    <text evidence="2">Belongs to the CAF1 family.</text>
</comment>
<evidence type="ECO:0000256" key="3">
    <source>
        <dbReference type="ARBA" id="ARBA00012161"/>
    </source>
</evidence>
<keyword evidence="6" id="KW-0269">Exonuclease</keyword>
<dbReference type="Gene3D" id="3.30.420.10">
    <property type="entry name" value="Ribonuclease H-like superfamily/Ribonuclease H"/>
    <property type="match status" value="2"/>
</dbReference>
<dbReference type="InterPro" id="IPR006941">
    <property type="entry name" value="RNase_CAF1"/>
</dbReference>
<dbReference type="EMBL" id="VXIV02003139">
    <property type="protein sequence ID" value="KAF6020993.1"/>
    <property type="molecule type" value="Genomic_DNA"/>
</dbReference>
<organism evidence="9 10">
    <name type="scientific">Bugula neritina</name>
    <name type="common">Brown bryozoan</name>
    <name type="synonym">Sertularia neritina</name>
    <dbReference type="NCBI Taxonomy" id="10212"/>
    <lineage>
        <taxon>Eukaryota</taxon>
        <taxon>Metazoa</taxon>
        <taxon>Spiralia</taxon>
        <taxon>Lophotrochozoa</taxon>
        <taxon>Bryozoa</taxon>
        <taxon>Gymnolaemata</taxon>
        <taxon>Cheilostomatida</taxon>
        <taxon>Flustrina</taxon>
        <taxon>Buguloidea</taxon>
        <taxon>Bugulidae</taxon>
        <taxon>Bugula</taxon>
    </lineage>
</organism>
<dbReference type="GO" id="GO:0000289">
    <property type="term" value="P:nuclear-transcribed mRNA poly(A) tail shortening"/>
    <property type="evidence" value="ECO:0007669"/>
    <property type="project" value="TreeGrafter"/>
</dbReference>
<evidence type="ECO:0000256" key="6">
    <source>
        <dbReference type="ARBA" id="ARBA00022839"/>
    </source>
</evidence>
<dbReference type="GO" id="GO:1990431">
    <property type="term" value="P:priRNA 3'-end processing"/>
    <property type="evidence" value="ECO:0007669"/>
    <property type="project" value="TreeGrafter"/>
</dbReference>
<dbReference type="GO" id="GO:0046872">
    <property type="term" value="F:metal ion binding"/>
    <property type="evidence" value="ECO:0007669"/>
    <property type="project" value="InterPro"/>
</dbReference>
<sequence length="493" mass="56047">MEVSRSNFKEHVDTVLKDIKTCSFISCDGEFTGIRNDNFRCMPFDTIDERYEKLKQGNMKYLMCQVGLSFFFLESDGSYTVKPYNFYILPSAAASTDDTSNFVCQTSCINFLTSHGFDFNKVFRDGIPFLKPAEESKALDRLMESHEKKQKSTFKSDKLDTPTSIKPVDEKFLQQTVLQIKEFLRTAAHGDKLNLESTNSYRRKLLYGRLGEIFGDTVTVEVMGIGKQRPLIVTKVDAERKKEIELEALNKKLRELEDAVGFSQVVKEISISGKILVGHNMLLDVMYLISQFLAQLPNTYKEFKPMANEIFPKLMDTKVISSTYLFKDNIEFNSLEEMNKILHTSLYQQIDCDYTNADAKFHDAAYDSFVTGKCFAIMSKHIGSQASPPVQDIISNSSLLNPFLNKLFINGLPDISYMNLSGAEAKVDRDHMYHITFPPSWQRSDICQVFYPADIYIKWIDTKSAMVTLQHRSDNKAAVLSGVTVTGVLSLVV</sequence>
<evidence type="ECO:0000256" key="1">
    <source>
        <dbReference type="ARBA" id="ARBA00001663"/>
    </source>
</evidence>
<dbReference type="GO" id="GO:0003723">
    <property type="term" value="F:RNA binding"/>
    <property type="evidence" value="ECO:0007669"/>
    <property type="project" value="InterPro"/>
</dbReference>
<dbReference type="PROSITE" id="PS51061">
    <property type="entry name" value="R3H"/>
    <property type="match status" value="1"/>
</dbReference>
<dbReference type="AlphaFoldDB" id="A0A7J7J4G0"/>
<dbReference type="GO" id="GO:1990432">
    <property type="term" value="P:siRNA 3'-end processing"/>
    <property type="evidence" value="ECO:0007669"/>
    <property type="project" value="TreeGrafter"/>
</dbReference>
<dbReference type="InterPro" id="IPR001374">
    <property type="entry name" value="R3H_dom"/>
</dbReference>
<comment type="catalytic activity">
    <reaction evidence="1">
        <text>Exonucleolytic cleavage of poly(A) to 5'-AMP.</text>
        <dbReference type="EC" id="3.1.13.4"/>
    </reaction>
</comment>
<dbReference type="SUPFAM" id="SSF82708">
    <property type="entry name" value="R3H domain"/>
    <property type="match status" value="1"/>
</dbReference>
<dbReference type="Proteomes" id="UP000593567">
    <property type="component" value="Unassembled WGS sequence"/>
</dbReference>
<accession>A0A7J7J4G0</accession>
<dbReference type="InterPro" id="IPR014789">
    <property type="entry name" value="PolyA-riboNase_RNA-binding"/>
</dbReference>
<feature type="domain" description="R3H" evidence="8">
    <location>
        <begin position="170"/>
        <end position="237"/>
    </location>
</feature>
<comment type="caution">
    <text evidence="9">The sequence shown here is derived from an EMBL/GenBank/DDBJ whole genome shotgun (WGS) entry which is preliminary data.</text>
</comment>
<evidence type="ECO:0000256" key="4">
    <source>
        <dbReference type="ARBA" id="ARBA00015918"/>
    </source>
</evidence>
<dbReference type="InterPro" id="IPR012337">
    <property type="entry name" value="RNaseH-like_sf"/>
</dbReference>
<dbReference type="InterPro" id="IPR051181">
    <property type="entry name" value="CAF1_poly(A)_ribonucleases"/>
</dbReference>
<gene>
    <name evidence="9" type="ORF">EB796_020640</name>
</gene>
<name>A0A7J7J4G0_BUGNE</name>
<dbReference type="PANTHER" id="PTHR15092:SF44">
    <property type="entry name" value="POLY(A)-SPECIFIC RIBONUCLEASE PARN"/>
    <property type="match status" value="1"/>
</dbReference>
<dbReference type="GO" id="GO:0004535">
    <property type="term" value="F:poly(A)-specific ribonuclease activity"/>
    <property type="evidence" value="ECO:0007669"/>
    <property type="project" value="UniProtKB-EC"/>
</dbReference>
<keyword evidence="6" id="KW-0378">Hydrolase</keyword>
<evidence type="ECO:0000259" key="8">
    <source>
        <dbReference type="PROSITE" id="PS51061"/>
    </source>
</evidence>
<evidence type="ECO:0000256" key="5">
    <source>
        <dbReference type="ARBA" id="ARBA00022722"/>
    </source>
</evidence>
<dbReference type="InterPro" id="IPR036397">
    <property type="entry name" value="RNaseH_sf"/>
</dbReference>
<reference evidence="9" key="1">
    <citation type="submission" date="2020-06" db="EMBL/GenBank/DDBJ databases">
        <title>Draft genome of Bugula neritina, a colonial animal packing powerful symbionts and potential medicines.</title>
        <authorList>
            <person name="Rayko M."/>
        </authorList>
    </citation>
    <scope>NUCLEOTIDE SEQUENCE [LARGE SCALE GENOMIC DNA]</scope>
    <source>
        <strain evidence="9">Kwan_BN1</strain>
    </source>
</reference>
<keyword evidence="10" id="KW-1185">Reference proteome</keyword>
<dbReference type="Gene3D" id="3.30.70.330">
    <property type="match status" value="1"/>
</dbReference>
<dbReference type="InterPro" id="IPR036867">
    <property type="entry name" value="R3H_dom_sf"/>
</dbReference>
<dbReference type="Pfam" id="PF08675">
    <property type="entry name" value="RNA_bind"/>
    <property type="match status" value="1"/>
</dbReference>
<dbReference type="InterPro" id="IPR012677">
    <property type="entry name" value="Nucleotide-bd_a/b_plait_sf"/>
</dbReference>
<dbReference type="SUPFAM" id="SSF53098">
    <property type="entry name" value="Ribonuclease H-like"/>
    <property type="match status" value="1"/>
</dbReference>
<evidence type="ECO:0000313" key="9">
    <source>
        <dbReference type="EMBL" id="KAF6020993.1"/>
    </source>
</evidence>
<keyword evidence="5" id="KW-0540">Nuclease</keyword>
<dbReference type="EC" id="3.1.13.4" evidence="3"/>
<dbReference type="Gene3D" id="3.30.1370.50">
    <property type="entry name" value="R3H-like domain"/>
    <property type="match status" value="1"/>
</dbReference>
<evidence type="ECO:0000313" key="10">
    <source>
        <dbReference type="Proteomes" id="UP000593567"/>
    </source>
</evidence>
<protein>
    <recommendedName>
        <fullName evidence="4">Poly(A)-specific ribonuclease PARN</fullName>
        <ecNumber evidence="3">3.1.13.4</ecNumber>
    </recommendedName>
    <alternativeName>
        <fullName evidence="7">Polyadenylate-specific ribonuclease</fullName>
    </alternativeName>
</protein>
<dbReference type="PANTHER" id="PTHR15092">
    <property type="entry name" value="POLY A -SPECIFIC RIBONUCLEASE/TARGET OF EGR1, MEMBER 1"/>
    <property type="match status" value="1"/>
</dbReference>
<dbReference type="Pfam" id="PF04857">
    <property type="entry name" value="CAF1"/>
    <property type="match status" value="1"/>
</dbReference>
<evidence type="ECO:0000256" key="7">
    <source>
        <dbReference type="ARBA" id="ARBA00031923"/>
    </source>
</evidence>
<dbReference type="GO" id="GO:0005634">
    <property type="term" value="C:nucleus"/>
    <property type="evidence" value="ECO:0007669"/>
    <property type="project" value="InterPro"/>
</dbReference>
<evidence type="ECO:0000256" key="2">
    <source>
        <dbReference type="ARBA" id="ARBA00008372"/>
    </source>
</evidence>